<dbReference type="RefSeq" id="WP_166936268.1">
    <property type="nucleotide sequence ID" value="NZ_BAAADD010000007.1"/>
</dbReference>
<keyword evidence="3" id="KW-1185">Reference proteome</keyword>
<dbReference type="EMBL" id="BAAADD010000007">
    <property type="protein sequence ID" value="GAA0577246.1"/>
    <property type="molecule type" value="Genomic_DNA"/>
</dbReference>
<gene>
    <name evidence="2" type="ORF">GCM10008942_27640</name>
</gene>
<dbReference type="SUPFAM" id="SSF81469">
    <property type="entry name" value="Bacterial aa3 type cytochrome c oxidase subunit IV"/>
    <property type="match status" value="1"/>
</dbReference>
<accession>A0ABN1EXU3</accession>
<evidence type="ECO:0000313" key="3">
    <source>
        <dbReference type="Proteomes" id="UP001499951"/>
    </source>
</evidence>
<comment type="caution">
    <text evidence="2">The sequence shown here is derived from an EMBL/GenBank/DDBJ whole genome shotgun (WGS) entry which is preliminary data.</text>
</comment>
<keyword evidence="1" id="KW-0812">Transmembrane</keyword>
<keyword evidence="1" id="KW-1133">Transmembrane helix</keyword>
<proteinExistence type="predicted"/>
<name>A0ABN1EXU3_9PROT</name>
<dbReference type="Gene3D" id="1.20.5.160">
    <property type="entry name" value="Bacterial aa3 type cytochrome c oxidase subunit IV"/>
    <property type="match status" value="1"/>
</dbReference>
<evidence type="ECO:0000256" key="1">
    <source>
        <dbReference type="SAM" id="Phobius"/>
    </source>
</evidence>
<protein>
    <submittedName>
        <fullName evidence="2">Uncharacterized protein</fullName>
    </submittedName>
</protein>
<sequence length="53" mass="5966">MDEQDDSDSDIPVATADLSEHLRTWRMFLIKLRWGAVAAVLVLALLLAFRTHG</sequence>
<dbReference type="Proteomes" id="UP001499951">
    <property type="component" value="Unassembled WGS sequence"/>
</dbReference>
<keyword evidence="1" id="KW-0472">Membrane</keyword>
<evidence type="ECO:0000313" key="2">
    <source>
        <dbReference type="EMBL" id="GAA0577246.1"/>
    </source>
</evidence>
<dbReference type="InterPro" id="IPR036596">
    <property type="entry name" value="Cyt-C_aa3_sf"/>
</dbReference>
<reference evidence="2 3" key="1">
    <citation type="journal article" date="2019" name="Int. J. Syst. Evol. Microbiol.">
        <title>The Global Catalogue of Microorganisms (GCM) 10K type strain sequencing project: providing services to taxonomists for standard genome sequencing and annotation.</title>
        <authorList>
            <consortium name="The Broad Institute Genomics Platform"/>
            <consortium name="The Broad Institute Genome Sequencing Center for Infectious Disease"/>
            <person name="Wu L."/>
            <person name="Ma J."/>
        </authorList>
    </citation>
    <scope>NUCLEOTIDE SEQUENCE [LARGE SCALE GENOMIC DNA]</scope>
    <source>
        <strain evidence="2 3">JCM 15089</strain>
    </source>
</reference>
<feature type="transmembrane region" description="Helical" evidence="1">
    <location>
        <begin position="32"/>
        <end position="49"/>
    </location>
</feature>
<organism evidence="2 3">
    <name type="scientific">Rhizomicrobium electricum</name>
    <dbReference type="NCBI Taxonomy" id="480070"/>
    <lineage>
        <taxon>Bacteria</taxon>
        <taxon>Pseudomonadati</taxon>
        <taxon>Pseudomonadota</taxon>
        <taxon>Alphaproteobacteria</taxon>
        <taxon>Micropepsales</taxon>
        <taxon>Micropepsaceae</taxon>
        <taxon>Rhizomicrobium</taxon>
    </lineage>
</organism>